<keyword evidence="11" id="KW-0282">Flagellum</keyword>
<proteinExistence type="inferred from homology"/>
<dbReference type="PANTHER" id="PTHR34933">
    <property type="entry name" value="FLAGELLAR L-RING PROTEIN"/>
    <property type="match status" value="1"/>
</dbReference>
<evidence type="ECO:0000256" key="3">
    <source>
        <dbReference type="ARBA" id="ARBA00006929"/>
    </source>
</evidence>
<organism evidence="11 12">
    <name type="scientific">Noviherbaspirillum cavernae</name>
    <dbReference type="NCBI Taxonomy" id="2320862"/>
    <lineage>
        <taxon>Bacteria</taxon>
        <taxon>Pseudomonadati</taxon>
        <taxon>Pseudomonadota</taxon>
        <taxon>Betaproteobacteria</taxon>
        <taxon>Burkholderiales</taxon>
        <taxon>Oxalobacteraceae</taxon>
        <taxon>Noviherbaspirillum</taxon>
    </lineage>
</organism>
<dbReference type="PANTHER" id="PTHR34933:SF3">
    <property type="entry name" value="FLAGELLAR L-RING PROTEIN"/>
    <property type="match status" value="1"/>
</dbReference>
<evidence type="ECO:0000313" key="11">
    <source>
        <dbReference type="EMBL" id="RJG05940.1"/>
    </source>
</evidence>
<dbReference type="AlphaFoldDB" id="A0A418X0C7"/>
<dbReference type="OrthoDB" id="9789463at2"/>
<dbReference type="GO" id="GO:0071973">
    <property type="term" value="P:bacterial-type flagellum-dependent cell motility"/>
    <property type="evidence" value="ECO:0007669"/>
    <property type="project" value="InterPro"/>
</dbReference>
<comment type="subunit">
    <text evidence="4 9">The basal body constitutes a major portion of the flagellar organelle and consists of four rings (L,P,S, and M) mounted on a central rod.</text>
</comment>
<comment type="function">
    <text evidence="1 9">Assembles around the rod to form the L-ring and probably protects the motor/basal body from shearing forces during rotation.</text>
</comment>
<accession>A0A418X0C7</accession>
<evidence type="ECO:0000256" key="7">
    <source>
        <dbReference type="ARBA" id="ARBA00023143"/>
    </source>
</evidence>
<name>A0A418X0C7_9BURK</name>
<evidence type="ECO:0000256" key="6">
    <source>
        <dbReference type="ARBA" id="ARBA00023136"/>
    </source>
</evidence>
<evidence type="ECO:0000256" key="8">
    <source>
        <dbReference type="ARBA" id="ARBA00023237"/>
    </source>
</evidence>
<dbReference type="PRINTS" id="PR01008">
    <property type="entry name" value="FLGLRINGFLGH"/>
</dbReference>
<feature type="chain" id="PRO_5019403426" description="Flagellar L-ring protein" evidence="10">
    <location>
        <begin position="21"/>
        <end position="223"/>
    </location>
</feature>
<keyword evidence="5 9" id="KW-0732">Signal</keyword>
<keyword evidence="8 9" id="KW-0998">Cell outer membrane</keyword>
<keyword evidence="12" id="KW-1185">Reference proteome</keyword>
<comment type="subcellular location">
    <subcellularLocation>
        <location evidence="9">Cell outer membrane</location>
        <topology evidence="9">Lipid-anchor</topology>
    </subcellularLocation>
    <subcellularLocation>
        <location evidence="9">Bacterial flagellum basal body</location>
    </subcellularLocation>
    <subcellularLocation>
        <location evidence="2">Membrane</location>
    </subcellularLocation>
</comment>
<keyword evidence="6 9" id="KW-0472">Membrane</keyword>
<protein>
    <recommendedName>
        <fullName evidence="9">Flagellar L-ring protein</fullName>
    </recommendedName>
    <alternativeName>
        <fullName evidence="9">Basal body L-ring protein</fullName>
    </alternativeName>
</protein>
<keyword evidence="11" id="KW-0966">Cell projection</keyword>
<evidence type="ECO:0000256" key="2">
    <source>
        <dbReference type="ARBA" id="ARBA00004370"/>
    </source>
</evidence>
<dbReference type="GO" id="GO:0003774">
    <property type="term" value="F:cytoskeletal motor activity"/>
    <property type="evidence" value="ECO:0007669"/>
    <property type="project" value="InterPro"/>
</dbReference>
<dbReference type="HAMAP" id="MF_00415">
    <property type="entry name" value="FlgH"/>
    <property type="match status" value="1"/>
</dbReference>
<comment type="caution">
    <text evidence="11">The sequence shown here is derived from an EMBL/GenBank/DDBJ whole genome shotgun (WGS) entry which is preliminary data.</text>
</comment>
<evidence type="ECO:0000256" key="5">
    <source>
        <dbReference type="ARBA" id="ARBA00022729"/>
    </source>
</evidence>
<keyword evidence="9" id="KW-0449">Lipoprotein</keyword>
<feature type="signal peptide" evidence="10">
    <location>
        <begin position="1"/>
        <end position="20"/>
    </location>
</feature>
<dbReference type="InterPro" id="IPR000527">
    <property type="entry name" value="Flag_Lring"/>
</dbReference>
<dbReference type="Pfam" id="PF02107">
    <property type="entry name" value="FlgH"/>
    <property type="match status" value="1"/>
</dbReference>
<dbReference type="PROSITE" id="PS51257">
    <property type="entry name" value="PROKAR_LIPOPROTEIN"/>
    <property type="match status" value="1"/>
</dbReference>
<dbReference type="GO" id="GO:0009279">
    <property type="term" value="C:cell outer membrane"/>
    <property type="evidence" value="ECO:0007669"/>
    <property type="project" value="UniProtKB-SubCell"/>
</dbReference>
<dbReference type="RefSeq" id="WP_119738070.1">
    <property type="nucleotide sequence ID" value="NZ_QYUN01000002.1"/>
</dbReference>
<evidence type="ECO:0000256" key="4">
    <source>
        <dbReference type="ARBA" id="ARBA00011439"/>
    </source>
</evidence>
<keyword evidence="7 9" id="KW-0975">Bacterial flagellum</keyword>
<evidence type="ECO:0000256" key="9">
    <source>
        <dbReference type="HAMAP-Rule" id="MF_00415"/>
    </source>
</evidence>
<evidence type="ECO:0000313" key="12">
    <source>
        <dbReference type="Proteomes" id="UP000285190"/>
    </source>
</evidence>
<gene>
    <name evidence="9" type="primary">flgH</name>
    <name evidence="11" type="ORF">D3870_07840</name>
</gene>
<evidence type="ECO:0000256" key="1">
    <source>
        <dbReference type="ARBA" id="ARBA00002591"/>
    </source>
</evidence>
<comment type="similarity">
    <text evidence="3 9">Belongs to the FlgH family.</text>
</comment>
<dbReference type="EMBL" id="QYUN01000002">
    <property type="protein sequence ID" value="RJG05940.1"/>
    <property type="molecule type" value="Genomic_DNA"/>
</dbReference>
<dbReference type="Proteomes" id="UP000285190">
    <property type="component" value="Unassembled WGS sequence"/>
</dbReference>
<sequence length="223" mass="23233">MNRFSALIVFAALAAGLAGCASVPDTIIQQPLTARPQAAPVPAPANGTIFQTSSYRPVFEDRRARLVGDTMVITIVERTSAGKSAGNSASKSGSVDYSAGALLGLPASTLAKVRAQAEGANTFDEKGASSSSNTFSGTIAVTVVDVLPNGNLLVSGEKQVAFDKGVEFVRFSGVVNPATVAAGNVVPSTQVADARIEYRTNSRLDKTEMMSQLTRFFFSLLPI</sequence>
<evidence type="ECO:0000256" key="10">
    <source>
        <dbReference type="SAM" id="SignalP"/>
    </source>
</evidence>
<keyword evidence="11" id="KW-0969">Cilium</keyword>
<reference evidence="11 12" key="1">
    <citation type="submission" date="2018-09" db="EMBL/GenBank/DDBJ databases">
        <authorList>
            <person name="Zhu H."/>
        </authorList>
    </citation>
    <scope>NUCLEOTIDE SEQUENCE [LARGE SCALE GENOMIC DNA]</scope>
    <source>
        <strain evidence="11 12">K2R10-39</strain>
    </source>
</reference>
<dbReference type="GO" id="GO:0009427">
    <property type="term" value="C:bacterial-type flagellum basal body, distal rod, L ring"/>
    <property type="evidence" value="ECO:0007669"/>
    <property type="project" value="InterPro"/>
</dbReference>